<dbReference type="AlphaFoldDB" id="A0A502CNK2"/>
<keyword evidence="1 4" id="KW-0808">Transferase</keyword>
<dbReference type="InterPro" id="IPR016181">
    <property type="entry name" value="Acyl_CoA_acyltransferase"/>
</dbReference>
<dbReference type="SUPFAM" id="SSF55729">
    <property type="entry name" value="Acyl-CoA N-acyltransferases (Nat)"/>
    <property type="match status" value="1"/>
</dbReference>
<dbReference type="OrthoDB" id="7205533at2"/>
<evidence type="ECO:0000313" key="5">
    <source>
        <dbReference type="Proteomes" id="UP000318413"/>
    </source>
</evidence>
<organism evidence="4 5">
    <name type="scientific">Sphingomonas oligophenolica</name>
    <dbReference type="NCBI Taxonomy" id="301154"/>
    <lineage>
        <taxon>Bacteria</taxon>
        <taxon>Pseudomonadati</taxon>
        <taxon>Pseudomonadota</taxon>
        <taxon>Alphaproteobacteria</taxon>
        <taxon>Sphingomonadales</taxon>
        <taxon>Sphingomonadaceae</taxon>
        <taxon>Sphingomonas</taxon>
    </lineage>
</organism>
<keyword evidence="5" id="KW-1185">Reference proteome</keyword>
<dbReference type="InterPro" id="IPR000182">
    <property type="entry name" value="GNAT_dom"/>
</dbReference>
<evidence type="ECO:0000259" key="3">
    <source>
        <dbReference type="PROSITE" id="PS51186"/>
    </source>
</evidence>
<dbReference type="CDD" id="cd04301">
    <property type="entry name" value="NAT_SF"/>
    <property type="match status" value="1"/>
</dbReference>
<feature type="domain" description="N-acetyltransferase" evidence="3">
    <location>
        <begin position="3"/>
        <end position="172"/>
    </location>
</feature>
<sequence length="172" mass="18142">MTWQVRRASPADAAALSLIAGASFLETFAGLLDGADIVAHCAAHSSPAVFATWLADPQSAVRIAEHAVGCAPVGYAVLTAPDLPIATSARDIELKRIYTLSRTQGTGLGAALMHAALDDARALGRTRVLLGVYGGNARAHRFYEKQGFAIVGTRQFLVGKTLHDDRIYARAA</sequence>
<dbReference type="InterPro" id="IPR050832">
    <property type="entry name" value="Bact_Acetyltransf"/>
</dbReference>
<dbReference type="EMBL" id="RCZK01000002">
    <property type="protein sequence ID" value="TPG14403.1"/>
    <property type="molecule type" value="Genomic_DNA"/>
</dbReference>
<evidence type="ECO:0000256" key="1">
    <source>
        <dbReference type="ARBA" id="ARBA00022679"/>
    </source>
</evidence>
<dbReference type="Proteomes" id="UP000318413">
    <property type="component" value="Unassembled WGS sequence"/>
</dbReference>
<comment type="caution">
    <text evidence="4">The sequence shown here is derived from an EMBL/GenBank/DDBJ whole genome shotgun (WGS) entry which is preliminary data.</text>
</comment>
<dbReference type="GO" id="GO:0016747">
    <property type="term" value="F:acyltransferase activity, transferring groups other than amino-acyl groups"/>
    <property type="evidence" value="ECO:0007669"/>
    <property type="project" value="InterPro"/>
</dbReference>
<evidence type="ECO:0000313" key="4">
    <source>
        <dbReference type="EMBL" id="TPG14403.1"/>
    </source>
</evidence>
<gene>
    <name evidence="4" type="ORF">EAH84_03585</name>
</gene>
<name>A0A502CNK2_9SPHN</name>
<dbReference type="RefSeq" id="WP_140867846.1">
    <property type="nucleotide sequence ID" value="NZ_RCZK01000002.1"/>
</dbReference>
<evidence type="ECO:0000256" key="2">
    <source>
        <dbReference type="ARBA" id="ARBA00023315"/>
    </source>
</evidence>
<dbReference type="PANTHER" id="PTHR43877">
    <property type="entry name" value="AMINOALKYLPHOSPHONATE N-ACETYLTRANSFERASE-RELATED-RELATED"/>
    <property type="match status" value="1"/>
</dbReference>
<reference evidence="4 5" key="1">
    <citation type="journal article" date="2019" name="Environ. Microbiol.">
        <title>Species interactions and distinct microbial communities in high Arctic permafrost affected cryosols are associated with the CH4 and CO2 gas fluxes.</title>
        <authorList>
            <person name="Altshuler I."/>
            <person name="Hamel J."/>
            <person name="Turney S."/>
            <person name="Magnuson E."/>
            <person name="Levesque R."/>
            <person name="Greer C."/>
            <person name="Whyte L.G."/>
        </authorList>
    </citation>
    <scope>NUCLEOTIDE SEQUENCE [LARGE SCALE GENOMIC DNA]</scope>
    <source>
        <strain evidence="4 5">S5.1</strain>
    </source>
</reference>
<dbReference type="Gene3D" id="3.40.630.30">
    <property type="match status" value="1"/>
</dbReference>
<dbReference type="Pfam" id="PF00583">
    <property type="entry name" value="Acetyltransf_1"/>
    <property type="match status" value="1"/>
</dbReference>
<dbReference type="PROSITE" id="PS51186">
    <property type="entry name" value="GNAT"/>
    <property type="match status" value="1"/>
</dbReference>
<protein>
    <submittedName>
        <fullName evidence="4">GNAT family N-acetyltransferase</fullName>
    </submittedName>
</protein>
<keyword evidence="2" id="KW-0012">Acyltransferase</keyword>
<accession>A0A502CNK2</accession>
<proteinExistence type="predicted"/>